<dbReference type="AlphaFoldDB" id="A0A9D4YR89"/>
<keyword evidence="1" id="KW-0812">Transmembrane</keyword>
<evidence type="ECO:0000256" key="1">
    <source>
        <dbReference type="SAM" id="Phobius"/>
    </source>
</evidence>
<name>A0A9D4YR89_RHISA</name>
<organism evidence="2 3">
    <name type="scientific">Rhipicephalus sanguineus</name>
    <name type="common">Brown dog tick</name>
    <name type="synonym">Ixodes sanguineus</name>
    <dbReference type="NCBI Taxonomy" id="34632"/>
    <lineage>
        <taxon>Eukaryota</taxon>
        <taxon>Metazoa</taxon>
        <taxon>Ecdysozoa</taxon>
        <taxon>Arthropoda</taxon>
        <taxon>Chelicerata</taxon>
        <taxon>Arachnida</taxon>
        <taxon>Acari</taxon>
        <taxon>Parasitiformes</taxon>
        <taxon>Ixodida</taxon>
        <taxon>Ixodoidea</taxon>
        <taxon>Ixodidae</taxon>
        <taxon>Rhipicephalinae</taxon>
        <taxon>Rhipicephalus</taxon>
        <taxon>Rhipicephalus</taxon>
    </lineage>
</organism>
<evidence type="ECO:0000313" key="2">
    <source>
        <dbReference type="EMBL" id="KAH7984920.1"/>
    </source>
</evidence>
<keyword evidence="1" id="KW-1133">Transmembrane helix</keyword>
<keyword evidence="3" id="KW-1185">Reference proteome</keyword>
<evidence type="ECO:0000313" key="3">
    <source>
        <dbReference type="Proteomes" id="UP000821837"/>
    </source>
</evidence>
<keyword evidence="1" id="KW-0472">Membrane</keyword>
<accession>A0A9D4YR89</accession>
<dbReference type="EMBL" id="JABSTV010001183">
    <property type="protein sequence ID" value="KAH7984920.1"/>
    <property type="molecule type" value="Genomic_DNA"/>
</dbReference>
<proteinExistence type="predicted"/>
<gene>
    <name evidence="2" type="ORF">HPB52_024442</name>
</gene>
<feature type="transmembrane region" description="Helical" evidence="1">
    <location>
        <begin position="108"/>
        <end position="130"/>
    </location>
</feature>
<comment type="caution">
    <text evidence="2">The sequence shown here is derived from an EMBL/GenBank/DDBJ whole genome shotgun (WGS) entry which is preliminary data.</text>
</comment>
<dbReference type="Proteomes" id="UP000821837">
    <property type="component" value="Unassembled WGS sequence"/>
</dbReference>
<feature type="transmembrane region" description="Helical" evidence="1">
    <location>
        <begin position="142"/>
        <end position="163"/>
    </location>
</feature>
<protein>
    <submittedName>
        <fullName evidence="2">Uncharacterized protein</fullName>
    </submittedName>
</protein>
<sequence>MDIADHFTTKPAVKRLSCCSIGVPALVFSLTTTDRLLFDTKCKDCTPQGSVTHWLSLHGRRPPPYIDPSGSDFVLCLLALHAVPRAILAGVVTRCLHNMFQVGPPWRWLYLILVFVNLVVDTQVTVSLSGITQLLNPEVPYYHSYIEFVGFSLFSMVVTCVMLKMSGQRMGYVVFRKADNSERPAQSAAHILCLLSQYGFLLCKLRFDVAFFRIIMDLLE</sequence>
<reference evidence="2" key="1">
    <citation type="journal article" date="2020" name="Cell">
        <title>Large-Scale Comparative Analyses of Tick Genomes Elucidate Their Genetic Diversity and Vector Capacities.</title>
        <authorList>
            <consortium name="Tick Genome and Microbiome Consortium (TIGMIC)"/>
            <person name="Jia N."/>
            <person name="Wang J."/>
            <person name="Shi W."/>
            <person name="Du L."/>
            <person name="Sun Y."/>
            <person name="Zhan W."/>
            <person name="Jiang J.F."/>
            <person name="Wang Q."/>
            <person name="Zhang B."/>
            <person name="Ji P."/>
            <person name="Bell-Sakyi L."/>
            <person name="Cui X.M."/>
            <person name="Yuan T.T."/>
            <person name="Jiang B.G."/>
            <person name="Yang W.F."/>
            <person name="Lam T.T."/>
            <person name="Chang Q.C."/>
            <person name="Ding S.J."/>
            <person name="Wang X.J."/>
            <person name="Zhu J.G."/>
            <person name="Ruan X.D."/>
            <person name="Zhao L."/>
            <person name="Wei J.T."/>
            <person name="Ye R.Z."/>
            <person name="Que T.C."/>
            <person name="Du C.H."/>
            <person name="Zhou Y.H."/>
            <person name="Cheng J.X."/>
            <person name="Dai P.F."/>
            <person name="Guo W.B."/>
            <person name="Han X.H."/>
            <person name="Huang E.J."/>
            <person name="Li L.F."/>
            <person name="Wei W."/>
            <person name="Gao Y.C."/>
            <person name="Liu J.Z."/>
            <person name="Shao H.Z."/>
            <person name="Wang X."/>
            <person name="Wang C.C."/>
            <person name="Yang T.C."/>
            <person name="Huo Q.B."/>
            <person name="Li W."/>
            <person name="Chen H.Y."/>
            <person name="Chen S.E."/>
            <person name="Zhou L.G."/>
            <person name="Ni X.B."/>
            <person name="Tian J.H."/>
            <person name="Sheng Y."/>
            <person name="Liu T."/>
            <person name="Pan Y.S."/>
            <person name="Xia L.Y."/>
            <person name="Li J."/>
            <person name="Zhao F."/>
            <person name="Cao W.C."/>
        </authorList>
    </citation>
    <scope>NUCLEOTIDE SEQUENCE</scope>
    <source>
        <strain evidence="2">Rsan-2018</strain>
    </source>
</reference>
<reference evidence="2" key="2">
    <citation type="submission" date="2021-09" db="EMBL/GenBank/DDBJ databases">
        <authorList>
            <person name="Jia N."/>
            <person name="Wang J."/>
            <person name="Shi W."/>
            <person name="Du L."/>
            <person name="Sun Y."/>
            <person name="Zhan W."/>
            <person name="Jiang J."/>
            <person name="Wang Q."/>
            <person name="Zhang B."/>
            <person name="Ji P."/>
            <person name="Sakyi L.B."/>
            <person name="Cui X."/>
            <person name="Yuan T."/>
            <person name="Jiang B."/>
            <person name="Yang W."/>
            <person name="Lam T.T.-Y."/>
            <person name="Chang Q."/>
            <person name="Ding S."/>
            <person name="Wang X."/>
            <person name="Zhu J."/>
            <person name="Ruan X."/>
            <person name="Zhao L."/>
            <person name="Wei J."/>
            <person name="Que T."/>
            <person name="Du C."/>
            <person name="Cheng J."/>
            <person name="Dai P."/>
            <person name="Han X."/>
            <person name="Huang E."/>
            <person name="Gao Y."/>
            <person name="Liu J."/>
            <person name="Shao H."/>
            <person name="Ye R."/>
            <person name="Li L."/>
            <person name="Wei W."/>
            <person name="Wang X."/>
            <person name="Wang C."/>
            <person name="Huo Q."/>
            <person name="Li W."/>
            <person name="Guo W."/>
            <person name="Chen H."/>
            <person name="Chen S."/>
            <person name="Zhou L."/>
            <person name="Zhou L."/>
            <person name="Ni X."/>
            <person name="Tian J."/>
            <person name="Zhou Y."/>
            <person name="Sheng Y."/>
            <person name="Liu T."/>
            <person name="Pan Y."/>
            <person name="Xia L."/>
            <person name="Li J."/>
            <person name="Zhao F."/>
            <person name="Cao W."/>
        </authorList>
    </citation>
    <scope>NUCLEOTIDE SEQUENCE</scope>
    <source>
        <strain evidence="2">Rsan-2018</strain>
        <tissue evidence="2">Larvae</tissue>
    </source>
</reference>